<dbReference type="Pfam" id="PF00126">
    <property type="entry name" value="HTH_1"/>
    <property type="match status" value="1"/>
</dbReference>
<dbReference type="SUPFAM" id="SSF46785">
    <property type="entry name" value="Winged helix' DNA-binding domain"/>
    <property type="match status" value="1"/>
</dbReference>
<dbReference type="FunFam" id="1.10.10.10:FF:000001">
    <property type="entry name" value="LysR family transcriptional regulator"/>
    <property type="match status" value="1"/>
</dbReference>
<proteinExistence type="inferred from homology"/>
<gene>
    <name evidence="6" type="ORF">DFR56_101501</name>
</gene>
<dbReference type="InterPro" id="IPR005119">
    <property type="entry name" value="LysR_subst-bd"/>
</dbReference>
<dbReference type="PRINTS" id="PR00039">
    <property type="entry name" value="HTHLYSR"/>
</dbReference>
<keyword evidence="4" id="KW-0804">Transcription</keyword>
<name>A0A2V3WPE3_9BACI</name>
<dbReference type="PANTHER" id="PTHR30126:SF40">
    <property type="entry name" value="HTH-TYPE TRANSCRIPTIONAL REGULATOR GLTR"/>
    <property type="match status" value="1"/>
</dbReference>
<keyword evidence="2" id="KW-0805">Transcription regulation</keyword>
<evidence type="ECO:0000256" key="1">
    <source>
        <dbReference type="ARBA" id="ARBA00009437"/>
    </source>
</evidence>
<evidence type="ECO:0000256" key="4">
    <source>
        <dbReference type="ARBA" id="ARBA00023163"/>
    </source>
</evidence>
<dbReference type="Proteomes" id="UP000247978">
    <property type="component" value="Unassembled WGS sequence"/>
</dbReference>
<dbReference type="GO" id="GO:0000976">
    <property type="term" value="F:transcription cis-regulatory region binding"/>
    <property type="evidence" value="ECO:0007669"/>
    <property type="project" value="TreeGrafter"/>
</dbReference>
<dbReference type="OrthoDB" id="8479357at2"/>
<dbReference type="Gene3D" id="1.10.10.10">
    <property type="entry name" value="Winged helix-like DNA-binding domain superfamily/Winged helix DNA-binding domain"/>
    <property type="match status" value="1"/>
</dbReference>
<dbReference type="Gene3D" id="3.40.190.290">
    <property type="match status" value="1"/>
</dbReference>
<accession>A0A2V3WPE3</accession>
<comment type="similarity">
    <text evidence="1">Belongs to the LysR transcriptional regulatory family.</text>
</comment>
<dbReference type="PROSITE" id="PS50931">
    <property type="entry name" value="HTH_LYSR"/>
    <property type="match status" value="1"/>
</dbReference>
<keyword evidence="3" id="KW-0238">DNA-binding</keyword>
<evidence type="ECO:0000259" key="5">
    <source>
        <dbReference type="PROSITE" id="PS50931"/>
    </source>
</evidence>
<dbReference type="SUPFAM" id="SSF53850">
    <property type="entry name" value="Periplasmic binding protein-like II"/>
    <property type="match status" value="1"/>
</dbReference>
<dbReference type="InterPro" id="IPR036390">
    <property type="entry name" value="WH_DNA-bd_sf"/>
</dbReference>
<reference evidence="6 7" key="1">
    <citation type="submission" date="2018-05" db="EMBL/GenBank/DDBJ databases">
        <title>Genomic Encyclopedia of Type Strains, Phase IV (KMG-IV): sequencing the most valuable type-strain genomes for metagenomic binning, comparative biology and taxonomic classification.</title>
        <authorList>
            <person name="Goeker M."/>
        </authorList>
    </citation>
    <scope>NUCLEOTIDE SEQUENCE [LARGE SCALE GENOMIC DNA]</scope>
    <source>
        <strain evidence="6 7">DSM 28556</strain>
    </source>
</reference>
<organism evidence="6 7">
    <name type="scientific">Pseudogracilibacillus auburnensis</name>
    <dbReference type="NCBI Taxonomy" id="1494959"/>
    <lineage>
        <taxon>Bacteria</taxon>
        <taxon>Bacillati</taxon>
        <taxon>Bacillota</taxon>
        <taxon>Bacilli</taxon>
        <taxon>Bacillales</taxon>
        <taxon>Bacillaceae</taxon>
        <taxon>Pseudogracilibacillus</taxon>
    </lineage>
</organism>
<dbReference type="GO" id="GO:0003700">
    <property type="term" value="F:DNA-binding transcription factor activity"/>
    <property type="evidence" value="ECO:0007669"/>
    <property type="project" value="InterPro"/>
</dbReference>
<dbReference type="PANTHER" id="PTHR30126">
    <property type="entry name" value="HTH-TYPE TRANSCRIPTIONAL REGULATOR"/>
    <property type="match status" value="1"/>
</dbReference>
<evidence type="ECO:0000256" key="3">
    <source>
        <dbReference type="ARBA" id="ARBA00023125"/>
    </source>
</evidence>
<evidence type="ECO:0000313" key="6">
    <source>
        <dbReference type="EMBL" id="PXW90589.1"/>
    </source>
</evidence>
<comment type="caution">
    <text evidence="6">The sequence shown here is derived from an EMBL/GenBank/DDBJ whole genome shotgun (WGS) entry which is preliminary data.</text>
</comment>
<sequence>MDIKDLMILKSVAKNKSISKASDELNYVQSNITRSVNKLEDELGTKLFIRHSRGVTMTNSGQTLLSYANQIIHLLEESKRVITSGTEVAGPLRIGATDITISIRLPEVISLFSEKYPKVDLSLNTGYTTDLVQSVLEYELDGAFVTDPVVHKNIESIPLIDEKIMLISKSDKDFSSFQNLNEEKLLVFGEGCTYRKKTEKYLEDTGITPHKKIEFNSFEGLIGCVKAGLGVGVVSKRIVEIIDTSFIDCIELPKEYSRIQTVFIKRNDSADFKALTSFLTIAKKLFH</sequence>
<dbReference type="InterPro" id="IPR000847">
    <property type="entry name" value="LysR_HTH_N"/>
</dbReference>
<protein>
    <submittedName>
        <fullName evidence="6">LysR family transcriptional regulator</fullName>
    </submittedName>
</protein>
<dbReference type="RefSeq" id="WP_110393841.1">
    <property type="nucleotide sequence ID" value="NZ_JBHUHB010000001.1"/>
</dbReference>
<keyword evidence="7" id="KW-1185">Reference proteome</keyword>
<evidence type="ECO:0000313" key="7">
    <source>
        <dbReference type="Proteomes" id="UP000247978"/>
    </source>
</evidence>
<dbReference type="EMBL" id="QJJQ01000001">
    <property type="protein sequence ID" value="PXW90589.1"/>
    <property type="molecule type" value="Genomic_DNA"/>
</dbReference>
<dbReference type="InterPro" id="IPR036388">
    <property type="entry name" value="WH-like_DNA-bd_sf"/>
</dbReference>
<feature type="domain" description="HTH lysR-type" evidence="5">
    <location>
        <begin position="1"/>
        <end position="58"/>
    </location>
</feature>
<dbReference type="Pfam" id="PF03466">
    <property type="entry name" value="LysR_substrate"/>
    <property type="match status" value="1"/>
</dbReference>
<evidence type="ECO:0000256" key="2">
    <source>
        <dbReference type="ARBA" id="ARBA00023015"/>
    </source>
</evidence>
<dbReference type="AlphaFoldDB" id="A0A2V3WPE3"/>